<sequence>MVPADVDVLALPLWAPWAKSAETVDYLRAVRPAVAVPIHDGPLQPAARGMYVGHARTLGPEGSEVRPLDAGIATDPLG</sequence>
<comment type="caution">
    <text evidence="1">The sequence shown here is derived from an EMBL/GenBank/DDBJ whole genome shotgun (WGS) entry which is preliminary data.</text>
</comment>
<protein>
    <recommendedName>
        <fullName evidence="3">Metallo-beta-lactamase domain-containing protein</fullName>
    </recommendedName>
</protein>
<name>A0ABQ6JGQ3_9ACTN</name>
<evidence type="ECO:0008006" key="3">
    <source>
        <dbReference type="Google" id="ProtNLM"/>
    </source>
</evidence>
<dbReference type="EMBL" id="BSUZ01000001">
    <property type="protein sequence ID" value="GMA87368.1"/>
    <property type="molecule type" value="Genomic_DNA"/>
</dbReference>
<dbReference type="Proteomes" id="UP001157017">
    <property type="component" value="Unassembled WGS sequence"/>
</dbReference>
<evidence type="ECO:0000313" key="2">
    <source>
        <dbReference type="Proteomes" id="UP001157017"/>
    </source>
</evidence>
<accession>A0ABQ6JGQ3</accession>
<keyword evidence="2" id="KW-1185">Reference proteome</keyword>
<proteinExistence type="predicted"/>
<organism evidence="1 2">
    <name type="scientific">Angustibacter aerolatus</name>
    <dbReference type="NCBI Taxonomy" id="1162965"/>
    <lineage>
        <taxon>Bacteria</taxon>
        <taxon>Bacillati</taxon>
        <taxon>Actinomycetota</taxon>
        <taxon>Actinomycetes</taxon>
        <taxon>Kineosporiales</taxon>
        <taxon>Kineosporiaceae</taxon>
    </lineage>
</organism>
<evidence type="ECO:0000313" key="1">
    <source>
        <dbReference type="EMBL" id="GMA87368.1"/>
    </source>
</evidence>
<reference evidence="2" key="1">
    <citation type="journal article" date="2019" name="Int. J. Syst. Evol. Microbiol.">
        <title>The Global Catalogue of Microorganisms (GCM) 10K type strain sequencing project: providing services to taxonomists for standard genome sequencing and annotation.</title>
        <authorList>
            <consortium name="The Broad Institute Genomics Platform"/>
            <consortium name="The Broad Institute Genome Sequencing Center for Infectious Disease"/>
            <person name="Wu L."/>
            <person name="Ma J."/>
        </authorList>
    </citation>
    <scope>NUCLEOTIDE SEQUENCE [LARGE SCALE GENOMIC DNA]</scope>
    <source>
        <strain evidence="2">NBRC 108730</strain>
    </source>
</reference>
<gene>
    <name evidence="1" type="ORF">GCM10025868_26180</name>
</gene>